<evidence type="ECO:0000313" key="2">
    <source>
        <dbReference type="Proteomes" id="UP000694892"/>
    </source>
</evidence>
<accession>A0A974DE23</accession>
<dbReference type="AlphaFoldDB" id="A0A974DE23"/>
<reference evidence="2" key="1">
    <citation type="journal article" date="2016" name="Nature">
        <title>Genome evolution in the allotetraploid frog Xenopus laevis.</title>
        <authorList>
            <person name="Session A.M."/>
            <person name="Uno Y."/>
            <person name="Kwon T."/>
            <person name="Chapman J.A."/>
            <person name="Toyoda A."/>
            <person name="Takahashi S."/>
            <person name="Fukui A."/>
            <person name="Hikosaka A."/>
            <person name="Suzuki A."/>
            <person name="Kondo M."/>
            <person name="van Heeringen S.J."/>
            <person name="Quigley I."/>
            <person name="Heinz S."/>
            <person name="Ogino H."/>
            <person name="Ochi H."/>
            <person name="Hellsten U."/>
            <person name="Lyons J.B."/>
            <person name="Simakov O."/>
            <person name="Putnam N."/>
            <person name="Stites J."/>
            <person name="Kuroki Y."/>
            <person name="Tanaka T."/>
            <person name="Michiue T."/>
            <person name="Watanabe M."/>
            <person name="Bogdanovic O."/>
            <person name="Lister R."/>
            <person name="Georgiou G."/>
            <person name="Paranjpe S.S."/>
            <person name="van Kruijsbergen I."/>
            <person name="Shu S."/>
            <person name="Carlson J."/>
            <person name="Kinoshita T."/>
            <person name="Ohta Y."/>
            <person name="Mawaribuchi S."/>
            <person name="Jenkins J."/>
            <person name="Grimwood J."/>
            <person name="Schmutz J."/>
            <person name="Mitros T."/>
            <person name="Mozaffari S.V."/>
            <person name="Suzuki Y."/>
            <person name="Haramoto Y."/>
            <person name="Yamamoto T.S."/>
            <person name="Takagi C."/>
            <person name="Heald R."/>
            <person name="Miller K."/>
            <person name="Haudenschild C."/>
            <person name="Kitzman J."/>
            <person name="Nakayama T."/>
            <person name="Izutsu Y."/>
            <person name="Robert J."/>
            <person name="Fortriede J."/>
            <person name="Burns K."/>
            <person name="Lotay V."/>
            <person name="Karimi K."/>
            <person name="Yasuoka Y."/>
            <person name="Dichmann D.S."/>
            <person name="Flajnik M.F."/>
            <person name="Houston D.W."/>
            <person name="Shendure J."/>
            <person name="DuPasquier L."/>
            <person name="Vize P.D."/>
            <person name="Zorn A.M."/>
            <person name="Ito M."/>
            <person name="Marcotte E.M."/>
            <person name="Wallingford J.B."/>
            <person name="Ito Y."/>
            <person name="Asashima M."/>
            <person name="Ueno N."/>
            <person name="Matsuda Y."/>
            <person name="Veenstra G.J."/>
            <person name="Fujiyama A."/>
            <person name="Harland R.M."/>
            <person name="Taira M."/>
            <person name="Rokhsar D.S."/>
        </authorList>
    </citation>
    <scope>NUCLEOTIDE SEQUENCE [LARGE SCALE GENOMIC DNA]</scope>
    <source>
        <strain evidence="2">J</strain>
    </source>
</reference>
<evidence type="ECO:0000313" key="1">
    <source>
        <dbReference type="EMBL" id="OCT89710.1"/>
    </source>
</evidence>
<protein>
    <submittedName>
        <fullName evidence="1">Uncharacterized protein</fullName>
    </submittedName>
</protein>
<proteinExistence type="predicted"/>
<organism evidence="1 2">
    <name type="scientific">Xenopus laevis</name>
    <name type="common">African clawed frog</name>
    <dbReference type="NCBI Taxonomy" id="8355"/>
    <lineage>
        <taxon>Eukaryota</taxon>
        <taxon>Metazoa</taxon>
        <taxon>Chordata</taxon>
        <taxon>Craniata</taxon>
        <taxon>Vertebrata</taxon>
        <taxon>Euteleostomi</taxon>
        <taxon>Amphibia</taxon>
        <taxon>Batrachia</taxon>
        <taxon>Anura</taxon>
        <taxon>Pipoidea</taxon>
        <taxon>Pipidae</taxon>
        <taxon>Xenopodinae</taxon>
        <taxon>Xenopus</taxon>
        <taxon>Xenopus</taxon>
    </lineage>
</organism>
<sequence length="70" mass="8343">MHHRNMSWKFKGDKIQSHTREVKLNRWIQCEIEKPVVIVALATNFAQELMGTKLRHGWNLQAIPKIQLFF</sequence>
<dbReference type="EMBL" id="CM004470">
    <property type="protein sequence ID" value="OCT89710.1"/>
    <property type="molecule type" value="Genomic_DNA"/>
</dbReference>
<name>A0A974DE23_XENLA</name>
<gene>
    <name evidence="1" type="ORF">XELAEV_18018329mg</name>
</gene>
<dbReference type="Proteomes" id="UP000694892">
    <property type="component" value="Chromosome 3L"/>
</dbReference>